<dbReference type="InterPro" id="IPR036514">
    <property type="entry name" value="SGNH_hydro_sf"/>
</dbReference>
<proteinExistence type="predicted"/>
<comment type="caution">
    <text evidence="2">The sequence shown here is derived from an EMBL/GenBank/DDBJ whole genome shotgun (WGS) entry which is preliminary data.</text>
</comment>
<dbReference type="AlphaFoldDB" id="A0A4U1B2M1"/>
<dbReference type="InterPro" id="IPR013830">
    <property type="entry name" value="SGNH_hydro"/>
</dbReference>
<reference evidence="2 3" key="1">
    <citation type="submission" date="2019-04" db="EMBL/GenBank/DDBJ databases">
        <title>Thalassotalea guangxiensis sp. nov., isolated from sediment of the coastal wetland.</title>
        <authorList>
            <person name="Zheng S."/>
            <person name="Zhang D."/>
        </authorList>
    </citation>
    <scope>NUCLEOTIDE SEQUENCE [LARGE SCALE GENOMIC DNA]</scope>
    <source>
        <strain evidence="2 3">ZS-4</strain>
    </source>
</reference>
<name>A0A4U1B2M1_9GAMM</name>
<dbReference type="Gene3D" id="3.40.50.1110">
    <property type="entry name" value="SGNH hydrolase"/>
    <property type="match status" value="1"/>
</dbReference>
<keyword evidence="2" id="KW-0378">Hydrolase</keyword>
<dbReference type="Pfam" id="PF13472">
    <property type="entry name" value="Lipase_GDSL_2"/>
    <property type="match status" value="1"/>
</dbReference>
<evidence type="ECO:0000313" key="3">
    <source>
        <dbReference type="Proteomes" id="UP000307999"/>
    </source>
</evidence>
<sequence length="233" mass="25670">MDISGSALALLPVLLLQGRHVRKRTPVLPEPKGSRLGVVGTGTSIKLLIIGDSAALGIGASHQREALLGQTLKYLSPHFRVQYQLIAKSGATTSDTLSVLETLPQQSFDAVITSLGVNDVTSSLTVAVWRQQQAVLRSLLQDKFAVKQSIITTVPPMHKFPALPNPLRWYLGDKANRFNDILAQDVEREHHCQMLNIDRELPLSAMATDGFHPGPPVYQHWGHTAARLIRHRF</sequence>
<protein>
    <submittedName>
        <fullName evidence="2">SGNH/GDSL hydrolase family protein</fullName>
    </submittedName>
</protein>
<dbReference type="CDD" id="cd01836">
    <property type="entry name" value="FeeA_FeeB_like"/>
    <property type="match status" value="1"/>
</dbReference>
<dbReference type="OrthoDB" id="9804395at2"/>
<dbReference type="EMBL" id="SWDB01000038">
    <property type="protein sequence ID" value="TKB43476.1"/>
    <property type="molecule type" value="Genomic_DNA"/>
</dbReference>
<accession>A0A4U1B2M1</accession>
<keyword evidence="3" id="KW-1185">Reference proteome</keyword>
<dbReference type="SUPFAM" id="SSF52266">
    <property type="entry name" value="SGNH hydrolase"/>
    <property type="match status" value="1"/>
</dbReference>
<evidence type="ECO:0000313" key="2">
    <source>
        <dbReference type="EMBL" id="TKB43476.1"/>
    </source>
</evidence>
<dbReference type="Proteomes" id="UP000307999">
    <property type="component" value="Unassembled WGS sequence"/>
</dbReference>
<gene>
    <name evidence="2" type="ORF">E8M12_15075</name>
</gene>
<feature type="domain" description="SGNH hydrolase-type esterase" evidence="1">
    <location>
        <begin position="50"/>
        <end position="219"/>
    </location>
</feature>
<dbReference type="GO" id="GO:0016788">
    <property type="term" value="F:hydrolase activity, acting on ester bonds"/>
    <property type="evidence" value="ECO:0007669"/>
    <property type="project" value="UniProtKB-ARBA"/>
</dbReference>
<evidence type="ECO:0000259" key="1">
    <source>
        <dbReference type="Pfam" id="PF13472"/>
    </source>
</evidence>
<organism evidence="2 3">
    <name type="scientific">Thalassotalea mangrovi</name>
    <dbReference type="NCBI Taxonomy" id="2572245"/>
    <lineage>
        <taxon>Bacteria</taxon>
        <taxon>Pseudomonadati</taxon>
        <taxon>Pseudomonadota</taxon>
        <taxon>Gammaproteobacteria</taxon>
        <taxon>Alteromonadales</taxon>
        <taxon>Colwelliaceae</taxon>
        <taxon>Thalassotalea</taxon>
    </lineage>
</organism>